<dbReference type="GO" id="GO:0015180">
    <property type="term" value="F:L-alanine transmembrane transporter activity"/>
    <property type="evidence" value="ECO:0007669"/>
    <property type="project" value="TreeGrafter"/>
</dbReference>
<reference evidence="8" key="2">
    <citation type="submission" date="2025-09" db="UniProtKB">
        <authorList>
            <consortium name="Ensembl"/>
        </authorList>
    </citation>
    <scope>IDENTIFICATION</scope>
</reference>
<evidence type="ECO:0000256" key="6">
    <source>
        <dbReference type="SAM" id="Phobius"/>
    </source>
</evidence>
<feature type="transmembrane region" description="Helical" evidence="6">
    <location>
        <begin position="75"/>
        <end position="103"/>
    </location>
</feature>
<comment type="subcellular location">
    <subcellularLocation>
        <location evidence="1">Membrane</location>
        <topology evidence="1">Multi-pass membrane protein</topology>
    </subcellularLocation>
</comment>
<keyword evidence="3 6" id="KW-1133">Transmembrane helix</keyword>
<dbReference type="Ensembl" id="ENSSTUT00000045629.1">
    <property type="protein sequence ID" value="ENSSTUP00000043711.1"/>
    <property type="gene ID" value="ENSSTUG00000018422.1"/>
</dbReference>
<feature type="transmembrane region" description="Helical" evidence="6">
    <location>
        <begin position="124"/>
        <end position="143"/>
    </location>
</feature>
<feature type="transmembrane region" description="Helical" evidence="6">
    <location>
        <begin position="290"/>
        <end position="314"/>
    </location>
</feature>
<keyword evidence="2 6" id="KW-0812">Transmembrane</keyword>
<accession>A0A673ZBY9</accession>
<feature type="transmembrane region" description="Helical" evidence="6">
    <location>
        <begin position="435"/>
        <end position="457"/>
    </location>
</feature>
<feature type="domain" description="Amino acid transporter transmembrane" evidence="7">
    <location>
        <begin position="43"/>
        <end position="457"/>
    </location>
</feature>
<reference evidence="8" key="1">
    <citation type="submission" date="2025-08" db="UniProtKB">
        <authorList>
            <consortium name="Ensembl"/>
        </authorList>
    </citation>
    <scope>IDENTIFICATION</scope>
</reference>
<feature type="region of interest" description="Disordered" evidence="5">
    <location>
        <begin position="1"/>
        <end position="26"/>
    </location>
</feature>
<evidence type="ECO:0000259" key="7">
    <source>
        <dbReference type="Pfam" id="PF01490"/>
    </source>
</evidence>
<organism evidence="8 9">
    <name type="scientific">Salmo trutta</name>
    <name type="common">Brown trout</name>
    <dbReference type="NCBI Taxonomy" id="8032"/>
    <lineage>
        <taxon>Eukaryota</taxon>
        <taxon>Metazoa</taxon>
        <taxon>Chordata</taxon>
        <taxon>Craniata</taxon>
        <taxon>Vertebrata</taxon>
        <taxon>Euteleostomi</taxon>
        <taxon>Actinopterygii</taxon>
        <taxon>Neopterygii</taxon>
        <taxon>Teleostei</taxon>
        <taxon>Protacanthopterygii</taxon>
        <taxon>Salmoniformes</taxon>
        <taxon>Salmonidae</taxon>
        <taxon>Salmoninae</taxon>
        <taxon>Salmo</taxon>
    </lineage>
</organism>
<evidence type="ECO:0000313" key="9">
    <source>
        <dbReference type="Proteomes" id="UP000472277"/>
    </source>
</evidence>
<dbReference type="PANTHER" id="PTHR22950">
    <property type="entry name" value="AMINO ACID TRANSPORTER"/>
    <property type="match status" value="1"/>
</dbReference>
<evidence type="ECO:0000256" key="2">
    <source>
        <dbReference type="ARBA" id="ARBA00022692"/>
    </source>
</evidence>
<name>A0A673ZBY9_SALTR</name>
<dbReference type="Pfam" id="PF01490">
    <property type="entry name" value="Aa_trans"/>
    <property type="match status" value="1"/>
</dbReference>
<evidence type="ECO:0000256" key="1">
    <source>
        <dbReference type="ARBA" id="ARBA00004141"/>
    </source>
</evidence>
<feature type="compositionally biased region" description="Acidic residues" evidence="5">
    <location>
        <begin position="16"/>
        <end position="26"/>
    </location>
</feature>
<dbReference type="GO" id="GO:0015193">
    <property type="term" value="F:L-proline transmembrane transporter activity"/>
    <property type="evidence" value="ECO:0007669"/>
    <property type="project" value="TreeGrafter"/>
</dbReference>
<feature type="transmembrane region" description="Helical" evidence="6">
    <location>
        <begin position="259"/>
        <end position="278"/>
    </location>
</feature>
<evidence type="ECO:0000256" key="5">
    <source>
        <dbReference type="SAM" id="MobiDB-lite"/>
    </source>
</evidence>
<keyword evidence="4 6" id="KW-0472">Membrane</keyword>
<gene>
    <name evidence="8" type="primary">slc36a4</name>
</gene>
<feature type="transmembrane region" description="Helical" evidence="6">
    <location>
        <begin position="334"/>
        <end position="356"/>
    </location>
</feature>
<feature type="transmembrane region" description="Helical" evidence="6">
    <location>
        <begin position="400"/>
        <end position="423"/>
    </location>
</feature>
<sequence length="505" mass="55034">MEVMTPLIENPGGGGQEEENSEEDQDPELLPVRHYELGNSHQGITFTQALIHLLKGNIGTGLLGLPLAVRNAGVIVGPLCLVLMGVVCVHCMHILVHCTIQILKSCFNMFICPCHVLLSCSRHLVNFFLVLTQLGFCSAYFVFLAENIKQVVEGYQGVNITLADESLSFANTSMVPAPVPLPTMVPSEPWALDLRLYMLFFLPFLILLVFMKDLKNMAVLSLLANVCMAVSVIIIFQYITTDFGDLQRLPLTSPLGKFPFFFGTAIFAFEGIGVVLPLENQMKEPKRFPTALNIGMGITIVLYVVLATLGYLHFGDDIKGSITLNLPHNAWTNQMVKILYSFGVFVSFAIQFFVPAEIMIPPVQARLRKSWRAPCEMILRGLLVCLTFSFAVLIPRLDLVISLVGAVSSSALALVFPPLVELITFSDRPLKPAMLVKDLVIAVVGFIGFLAGTYVTLAEIVSPEVIREAAQNLTVAADTTVAGALGMSEELGGNWTTPTAAVTLG</sequence>
<evidence type="ECO:0000256" key="4">
    <source>
        <dbReference type="ARBA" id="ARBA00023136"/>
    </source>
</evidence>
<feature type="transmembrane region" description="Helical" evidence="6">
    <location>
        <begin position="377"/>
        <end position="394"/>
    </location>
</feature>
<dbReference type="GeneTree" id="ENSGT00940000160117"/>
<evidence type="ECO:0000313" key="8">
    <source>
        <dbReference type="Ensembl" id="ENSSTUP00000043711.1"/>
    </source>
</evidence>
<protein>
    <submittedName>
        <fullName evidence="8">Solute carrier family 36 member 4</fullName>
    </submittedName>
</protein>
<dbReference type="GO" id="GO:0005774">
    <property type="term" value="C:vacuolar membrane"/>
    <property type="evidence" value="ECO:0007669"/>
    <property type="project" value="TreeGrafter"/>
</dbReference>
<proteinExistence type="predicted"/>
<feature type="transmembrane region" description="Helical" evidence="6">
    <location>
        <begin position="218"/>
        <end position="239"/>
    </location>
</feature>
<dbReference type="PANTHER" id="PTHR22950:SF190">
    <property type="entry name" value="NEUTRAL AMINO ACID UNIPORTER 4"/>
    <property type="match status" value="1"/>
</dbReference>
<evidence type="ECO:0000256" key="3">
    <source>
        <dbReference type="ARBA" id="ARBA00022989"/>
    </source>
</evidence>
<dbReference type="InterPro" id="IPR013057">
    <property type="entry name" value="AA_transpt_TM"/>
</dbReference>
<feature type="transmembrane region" description="Helical" evidence="6">
    <location>
        <begin position="194"/>
        <end position="211"/>
    </location>
</feature>
<dbReference type="AlphaFoldDB" id="A0A673ZBY9"/>
<dbReference type="Proteomes" id="UP000472277">
    <property type="component" value="Chromosome 26"/>
</dbReference>
<keyword evidence="9" id="KW-1185">Reference proteome</keyword>